<accession>A0ABP0XUJ5</accession>
<sequence length="83" mass="9260">MEMLEDNESNLGKMQATFYVALAVKGYLLHSEADVQAVIENLGNDYTNRSSIWSGSSGMGLSSIETFTSKDMWNRKWPSGDFT</sequence>
<gene>
    <name evidence="1" type="ORF">CITCOLO1_LOCUS3491</name>
</gene>
<dbReference type="EMBL" id="OZ021744">
    <property type="protein sequence ID" value="CAK9311822.1"/>
    <property type="molecule type" value="Genomic_DNA"/>
</dbReference>
<keyword evidence="2" id="KW-1185">Reference proteome</keyword>
<organism evidence="1 2">
    <name type="scientific">Citrullus colocynthis</name>
    <name type="common">colocynth</name>
    <dbReference type="NCBI Taxonomy" id="252529"/>
    <lineage>
        <taxon>Eukaryota</taxon>
        <taxon>Viridiplantae</taxon>
        <taxon>Streptophyta</taxon>
        <taxon>Embryophyta</taxon>
        <taxon>Tracheophyta</taxon>
        <taxon>Spermatophyta</taxon>
        <taxon>Magnoliopsida</taxon>
        <taxon>eudicotyledons</taxon>
        <taxon>Gunneridae</taxon>
        <taxon>Pentapetalae</taxon>
        <taxon>rosids</taxon>
        <taxon>fabids</taxon>
        <taxon>Cucurbitales</taxon>
        <taxon>Cucurbitaceae</taxon>
        <taxon>Benincaseae</taxon>
        <taxon>Citrullus</taxon>
    </lineage>
</organism>
<reference evidence="1 2" key="1">
    <citation type="submission" date="2024-03" db="EMBL/GenBank/DDBJ databases">
        <authorList>
            <person name="Gkanogiannis A."/>
            <person name="Becerra Lopez-Lavalle L."/>
        </authorList>
    </citation>
    <scope>NUCLEOTIDE SEQUENCE [LARGE SCALE GENOMIC DNA]</scope>
</reference>
<name>A0ABP0XUJ5_9ROSI</name>
<evidence type="ECO:0000313" key="2">
    <source>
        <dbReference type="Proteomes" id="UP001642487"/>
    </source>
</evidence>
<proteinExistence type="predicted"/>
<dbReference type="Proteomes" id="UP001642487">
    <property type="component" value="Chromosome 10"/>
</dbReference>
<protein>
    <submittedName>
        <fullName evidence="1">Uncharacterized protein</fullName>
    </submittedName>
</protein>
<evidence type="ECO:0000313" key="1">
    <source>
        <dbReference type="EMBL" id="CAK9311822.1"/>
    </source>
</evidence>